<name>A0ABP0YLK6_9ROSI</name>
<reference evidence="1 2" key="1">
    <citation type="submission" date="2024-03" db="EMBL/GenBank/DDBJ databases">
        <authorList>
            <person name="Gkanogiannis A."/>
            <person name="Becerra Lopez-Lavalle L."/>
        </authorList>
    </citation>
    <scope>NUCLEOTIDE SEQUENCE [LARGE SCALE GENOMIC DNA]</scope>
</reference>
<evidence type="ECO:0000313" key="2">
    <source>
        <dbReference type="Proteomes" id="UP001642487"/>
    </source>
</evidence>
<evidence type="ECO:0000313" key="1">
    <source>
        <dbReference type="EMBL" id="CAK9319417.1"/>
    </source>
</evidence>
<protein>
    <submittedName>
        <fullName evidence="1">Uncharacterized protein</fullName>
    </submittedName>
</protein>
<sequence>MTSVGGNDIGQTCCSRRWGGKEVLYAEIYREDSWRQWEAKRFSYTLFHLHILPSSSTTELRLPVSSKTECSRSVKNSFF</sequence>
<proteinExistence type="predicted"/>
<keyword evidence="2" id="KW-1185">Reference proteome</keyword>
<dbReference type="EMBL" id="OZ021738">
    <property type="protein sequence ID" value="CAK9319417.1"/>
    <property type="molecule type" value="Genomic_DNA"/>
</dbReference>
<accession>A0ABP0YLK6</accession>
<gene>
    <name evidence="1" type="ORF">CITCOLO1_LOCUS11422</name>
</gene>
<organism evidence="1 2">
    <name type="scientific">Citrullus colocynthis</name>
    <name type="common">colocynth</name>
    <dbReference type="NCBI Taxonomy" id="252529"/>
    <lineage>
        <taxon>Eukaryota</taxon>
        <taxon>Viridiplantae</taxon>
        <taxon>Streptophyta</taxon>
        <taxon>Embryophyta</taxon>
        <taxon>Tracheophyta</taxon>
        <taxon>Spermatophyta</taxon>
        <taxon>Magnoliopsida</taxon>
        <taxon>eudicotyledons</taxon>
        <taxon>Gunneridae</taxon>
        <taxon>Pentapetalae</taxon>
        <taxon>rosids</taxon>
        <taxon>fabids</taxon>
        <taxon>Cucurbitales</taxon>
        <taxon>Cucurbitaceae</taxon>
        <taxon>Benincaseae</taxon>
        <taxon>Citrullus</taxon>
    </lineage>
</organism>
<dbReference type="Proteomes" id="UP001642487">
    <property type="component" value="Chromosome 4"/>
</dbReference>